<dbReference type="AlphaFoldDB" id="A0A8S9XM76"/>
<dbReference type="EMBL" id="WIXP02000006">
    <property type="protein sequence ID" value="KAF6210047.1"/>
    <property type="molecule type" value="Genomic_DNA"/>
</dbReference>
<dbReference type="Proteomes" id="UP000466442">
    <property type="component" value="Unassembled WGS sequence"/>
</dbReference>
<evidence type="ECO:0000313" key="2">
    <source>
        <dbReference type="Proteomes" id="UP000466442"/>
    </source>
</evidence>
<proteinExistence type="predicted"/>
<comment type="caution">
    <text evidence="1">The sequence shown here is derived from an EMBL/GenBank/DDBJ whole genome shotgun (WGS) entry which is preliminary data.</text>
</comment>
<evidence type="ECO:0000313" key="1">
    <source>
        <dbReference type="EMBL" id="KAF6210047.1"/>
    </source>
</evidence>
<organism evidence="1 2">
    <name type="scientific">Apolygus lucorum</name>
    <name type="common">Small green plant bug</name>
    <name type="synonym">Lygocoris lucorum</name>
    <dbReference type="NCBI Taxonomy" id="248454"/>
    <lineage>
        <taxon>Eukaryota</taxon>
        <taxon>Metazoa</taxon>
        <taxon>Ecdysozoa</taxon>
        <taxon>Arthropoda</taxon>
        <taxon>Hexapoda</taxon>
        <taxon>Insecta</taxon>
        <taxon>Pterygota</taxon>
        <taxon>Neoptera</taxon>
        <taxon>Paraneoptera</taxon>
        <taxon>Hemiptera</taxon>
        <taxon>Heteroptera</taxon>
        <taxon>Panheteroptera</taxon>
        <taxon>Cimicomorpha</taxon>
        <taxon>Miridae</taxon>
        <taxon>Mirini</taxon>
        <taxon>Apolygus</taxon>
    </lineage>
</organism>
<keyword evidence="2" id="KW-1185">Reference proteome</keyword>
<sequence length="112" mass="13047">MSSLLEKLNAGPSRTYSNIRDLEQGVEYVISRMEETEQHYGRSLQAHLKLKDESIVIVTLPRRYAEIISEEELKTYETGSYAMIFKGFRGLSYDLEFIEVGTEQPQKKPRRK</sequence>
<reference evidence="1" key="1">
    <citation type="journal article" date="2021" name="Mol. Ecol. Resour.">
        <title>Apolygus lucorum genome provides insights into omnivorousness and mesophyll feeding.</title>
        <authorList>
            <person name="Liu Y."/>
            <person name="Liu H."/>
            <person name="Wang H."/>
            <person name="Huang T."/>
            <person name="Liu B."/>
            <person name="Yang B."/>
            <person name="Yin L."/>
            <person name="Li B."/>
            <person name="Zhang Y."/>
            <person name="Zhang S."/>
            <person name="Jiang F."/>
            <person name="Zhang X."/>
            <person name="Ren Y."/>
            <person name="Wang B."/>
            <person name="Wang S."/>
            <person name="Lu Y."/>
            <person name="Wu K."/>
            <person name="Fan W."/>
            <person name="Wang G."/>
        </authorList>
    </citation>
    <scope>NUCLEOTIDE SEQUENCE</scope>
    <source>
        <strain evidence="1">12Hb</strain>
    </source>
</reference>
<protein>
    <submittedName>
        <fullName evidence="1">Uncharacterized protein</fullName>
    </submittedName>
</protein>
<name>A0A8S9XM76_APOLU</name>
<accession>A0A8S9XM76</accession>
<gene>
    <name evidence="1" type="ORF">GE061_015803</name>
</gene>